<dbReference type="Gene3D" id="1.10.1790.10">
    <property type="entry name" value="PRD domain"/>
    <property type="match status" value="1"/>
</dbReference>
<proteinExistence type="predicted"/>
<dbReference type="PROSITE" id="PS51099">
    <property type="entry name" value="PTS_EIIB_TYPE_2"/>
    <property type="match status" value="1"/>
</dbReference>
<dbReference type="PANTHER" id="PTHR36203">
    <property type="entry name" value="ASCORBATE-SPECIFIC PTS SYSTEM EIIA COMPONENT"/>
    <property type="match status" value="1"/>
</dbReference>
<evidence type="ECO:0000256" key="6">
    <source>
        <dbReference type="ARBA" id="ARBA00022683"/>
    </source>
</evidence>
<keyword evidence="4" id="KW-0597">Phosphoprotein</keyword>
<evidence type="ECO:0000259" key="13">
    <source>
        <dbReference type="PROSITE" id="PS51372"/>
    </source>
</evidence>
<evidence type="ECO:0000256" key="2">
    <source>
        <dbReference type="ARBA" id="ARBA00022448"/>
    </source>
</evidence>
<evidence type="ECO:0000256" key="7">
    <source>
        <dbReference type="ARBA" id="ARBA00022777"/>
    </source>
</evidence>
<dbReference type="STRING" id="889306.KP78_08550"/>
<organism evidence="14 15">
    <name type="scientific">Jeotgalibacillus soli</name>
    <dbReference type="NCBI Taxonomy" id="889306"/>
    <lineage>
        <taxon>Bacteria</taxon>
        <taxon>Bacillati</taxon>
        <taxon>Bacillota</taxon>
        <taxon>Bacilli</taxon>
        <taxon>Bacillales</taxon>
        <taxon>Caryophanaceae</taxon>
        <taxon>Jeotgalibacillus</taxon>
    </lineage>
</organism>
<feature type="domain" description="PTS EIIA type-2" evidence="11">
    <location>
        <begin position="450"/>
        <end position="591"/>
    </location>
</feature>
<keyword evidence="2" id="KW-0813">Transport</keyword>
<evidence type="ECO:0000256" key="3">
    <source>
        <dbReference type="ARBA" id="ARBA00022490"/>
    </source>
</evidence>
<keyword evidence="7" id="KW-0418">Kinase</keyword>
<evidence type="ECO:0000313" key="14">
    <source>
        <dbReference type="EMBL" id="KIL49387.1"/>
    </source>
</evidence>
<protein>
    <recommendedName>
        <fullName evidence="9">Ascorbate-specific PTS system EIIA component</fullName>
    </recommendedName>
    <alternativeName>
        <fullName evidence="10">Ascorbate-specific phosphotransferase enzyme IIA component</fullName>
    </alternativeName>
</protein>
<dbReference type="PATRIC" id="fig|889306.3.peg.858"/>
<evidence type="ECO:0000313" key="15">
    <source>
        <dbReference type="Proteomes" id="UP000031938"/>
    </source>
</evidence>
<accession>A0A0C2VKG1</accession>
<dbReference type="EMBL" id="JXRP01000009">
    <property type="protein sequence ID" value="KIL49387.1"/>
    <property type="molecule type" value="Genomic_DNA"/>
</dbReference>
<gene>
    <name evidence="14" type="ORF">KP78_08550</name>
</gene>
<keyword evidence="6" id="KW-0598">Phosphotransferase system</keyword>
<sequence length="597" mass="68762">MIWNENERILIIALYTAISNEELSLLHYQGLLRVSRNTAIQDLKSFKKVAAHANVEFIYSRIKGYCFSGDSFAIHKFLYRVVRQVLKLSSYRELLQEICVNPLPAIEDDLEKVKKVERLIGKRFTDDQLLLLSVFSNLLEQMVEKSFLHDEQPILPPASTQNRVLIDAMKILVPNRKAAWPIVMLSLESANLLEASNLEPNDSEMKEEIRKVVEEFERLSCIKFQNREVLLEKLYLHVKPAVYRIKHGVPVFNDLVHIVESDKHALHVLTSRAIQSFEKWLGTDIPDEEKIYWTIYFGSSLQSQGSDFENRKQAIVICPSGTSVSQMLHGTLQKMFPDLFFLPPIAIRDLKKHEPFVDIIFSTVPILTEKMFYLVDPFPQQSERNALLHQVRTGMNRGIGHEFTLKGIVDIVKKFSTVHEEKQLHQELEQLIWPKEKNDARREYQPMLNELITKDSISFHDEVHTWEEAIQLAAQPLLKANKIKESYINAMIDNVNEFGPYIVLMPGVAVPHARPEDGAVEIGMSYLRLEKPVLFPKEKNVQLLFVLSAVDQTTHLKALSQLTYLLSDEQSIEKLKSSTDMNEVNSILIKFSEEEST</sequence>
<evidence type="ECO:0000256" key="10">
    <source>
        <dbReference type="ARBA" id="ARBA00042072"/>
    </source>
</evidence>
<dbReference type="PROSITE" id="PS51094">
    <property type="entry name" value="PTS_EIIA_TYPE_2"/>
    <property type="match status" value="1"/>
</dbReference>
<dbReference type="InterPro" id="IPR051351">
    <property type="entry name" value="Ascorbate-PTS_EIIA_comp"/>
</dbReference>
<dbReference type="InterPro" id="IPR013011">
    <property type="entry name" value="PTS_EIIB_2"/>
</dbReference>
<dbReference type="GO" id="GO:0005737">
    <property type="term" value="C:cytoplasm"/>
    <property type="evidence" value="ECO:0007669"/>
    <property type="project" value="UniProtKB-SubCell"/>
</dbReference>
<evidence type="ECO:0000256" key="5">
    <source>
        <dbReference type="ARBA" id="ARBA00022679"/>
    </source>
</evidence>
<keyword evidence="3" id="KW-0963">Cytoplasm</keyword>
<dbReference type="GO" id="GO:0016301">
    <property type="term" value="F:kinase activity"/>
    <property type="evidence" value="ECO:0007669"/>
    <property type="project" value="UniProtKB-KW"/>
</dbReference>
<name>A0A0C2VKG1_9BACL</name>
<dbReference type="Pfam" id="PF00359">
    <property type="entry name" value="PTS_EIIA_2"/>
    <property type="match status" value="1"/>
</dbReference>
<comment type="function">
    <text evidence="8">The phosphoenolpyruvate-dependent sugar phosphotransferase system (sugar PTS), a major carbohydrate active transport system, catalyzes the phosphorylation of incoming sugar substrates concomitantly with their translocation across the cell membrane. The enzyme II UlaABC PTS system is involved in ascorbate transport.</text>
</comment>
<dbReference type="PROSITE" id="PS51372">
    <property type="entry name" value="PRD_2"/>
    <property type="match status" value="1"/>
</dbReference>
<comment type="caution">
    <text evidence="14">The sequence shown here is derived from an EMBL/GenBank/DDBJ whole genome shotgun (WGS) entry which is preliminary data.</text>
</comment>
<dbReference type="PANTHER" id="PTHR36203:SF1">
    <property type="entry name" value="ASCORBATE-SPECIFIC PTS SYSTEM EIIA COMPONENT"/>
    <property type="match status" value="1"/>
</dbReference>
<dbReference type="InterPro" id="IPR002178">
    <property type="entry name" value="PTS_EIIA_type-2_dom"/>
</dbReference>
<dbReference type="SUPFAM" id="SSF55804">
    <property type="entry name" value="Phoshotransferase/anion transport protein"/>
    <property type="match status" value="1"/>
</dbReference>
<keyword evidence="15" id="KW-1185">Reference proteome</keyword>
<evidence type="ECO:0000256" key="1">
    <source>
        <dbReference type="ARBA" id="ARBA00004496"/>
    </source>
</evidence>
<dbReference type="Gene3D" id="3.40.930.10">
    <property type="entry name" value="Mannitol-specific EII, Chain A"/>
    <property type="match status" value="1"/>
</dbReference>
<dbReference type="Proteomes" id="UP000031938">
    <property type="component" value="Unassembled WGS sequence"/>
</dbReference>
<keyword evidence="5" id="KW-0808">Transferase</keyword>
<evidence type="ECO:0000256" key="4">
    <source>
        <dbReference type="ARBA" id="ARBA00022553"/>
    </source>
</evidence>
<dbReference type="InterPro" id="IPR016152">
    <property type="entry name" value="PTrfase/Anion_transptr"/>
</dbReference>
<evidence type="ECO:0000259" key="12">
    <source>
        <dbReference type="PROSITE" id="PS51099"/>
    </source>
</evidence>
<dbReference type="InterPro" id="IPR036634">
    <property type="entry name" value="PRD_sf"/>
</dbReference>
<evidence type="ECO:0000259" key="11">
    <source>
        <dbReference type="PROSITE" id="PS51094"/>
    </source>
</evidence>
<dbReference type="SUPFAM" id="SSF63520">
    <property type="entry name" value="PTS-regulatory domain, PRD"/>
    <property type="match status" value="1"/>
</dbReference>
<dbReference type="CDD" id="cd05568">
    <property type="entry name" value="PTS_IIB_bgl_like"/>
    <property type="match status" value="1"/>
</dbReference>
<dbReference type="AlphaFoldDB" id="A0A0C2VKG1"/>
<dbReference type="Pfam" id="PF00874">
    <property type="entry name" value="PRD"/>
    <property type="match status" value="1"/>
</dbReference>
<reference evidence="14 15" key="1">
    <citation type="submission" date="2015-01" db="EMBL/GenBank/DDBJ databases">
        <title>Genome sequencing of Jeotgalibacillus soli.</title>
        <authorList>
            <person name="Goh K.M."/>
            <person name="Chan K.-G."/>
            <person name="Yaakop A.S."/>
            <person name="Ee R."/>
            <person name="Gan H.M."/>
            <person name="Chan C.S."/>
        </authorList>
    </citation>
    <scope>NUCLEOTIDE SEQUENCE [LARGE SCALE GENOMIC DNA]</scope>
    <source>
        <strain evidence="14 15">P9</strain>
    </source>
</reference>
<evidence type="ECO:0000256" key="8">
    <source>
        <dbReference type="ARBA" id="ARBA00037387"/>
    </source>
</evidence>
<feature type="domain" description="PTS EIIB type-2" evidence="12">
    <location>
        <begin position="312"/>
        <end position="399"/>
    </location>
</feature>
<dbReference type="GO" id="GO:0009401">
    <property type="term" value="P:phosphoenolpyruvate-dependent sugar phosphotransferase system"/>
    <property type="evidence" value="ECO:0007669"/>
    <property type="project" value="UniProtKB-KW"/>
</dbReference>
<comment type="subcellular location">
    <subcellularLocation>
        <location evidence="1">Cytoplasm</location>
    </subcellularLocation>
</comment>
<dbReference type="GO" id="GO:0008982">
    <property type="term" value="F:protein-N(PI)-phosphohistidine-sugar phosphotransferase activity"/>
    <property type="evidence" value="ECO:0007669"/>
    <property type="project" value="InterPro"/>
</dbReference>
<feature type="domain" description="PRD" evidence="13">
    <location>
        <begin position="200"/>
        <end position="307"/>
    </location>
</feature>
<evidence type="ECO:0000256" key="9">
    <source>
        <dbReference type="ARBA" id="ARBA00041175"/>
    </source>
</evidence>
<dbReference type="InterPro" id="IPR011608">
    <property type="entry name" value="PRD"/>
</dbReference>
<dbReference type="CDD" id="cd00211">
    <property type="entry name" value="PTS_IIA_fru"/>
    <property type="match status" value="1"/>
</dbReference>
<dbReference type="GO" id="GO:0006355">
    <property type="term" value="P:regulation of DNA-templated transcription"/>
    <property type="evidence" value="ECO:0007669"/>
    <property type="project" value="InterPro"/>
</dbReference>